<evidence type="ECO:0000313" key="2">
    <source>
        <dbReference type="Proteomes" id="UP000769157"/>
    </source>
</evidence>
<dbReference type="GeneID" id="70232009"/>
<dbReference type="Proteomes" id="UP000769157">
    <property type="component" value="Unassembled WGS sequence"/>
</dbReference>
<gene>
    <name evidence="1" type="ORF">OGAPHI_000041</name>
</gene>
<name>A0A9P8TAZ7_9ASCO</name>
<reference evidence="1" key="2">
    <citation type="submission" date="2021-01" db="EMBL/GenBank/DDBJ databases">
        <authorList>
            <person name="Schikora-Tamarit M.A."/>
        </authorList>
    </citation>
    <scope>NUCLEOTIDE SEQUENCE</scope>
    <source>
        <strain evidence="1">CBS6075</strain>
    </source>
</reference>
<keyword evidence="2" id="KW-1185">Reference proteome</keyword>
<organism evidence="1 2">
    <name type="scientific">Ogataea philodendri</name>
    <dbReference type="NCBI Taxonomy" id="1378263"/>
    <lineage>
        <taxon>Eukaryota</taxon>
        <taxon>Fungi</taxon>
        <taxon>Dikarya</taxon>
        <taxon>Ascomycota</taxon>
        <taxon>Saccharomycotina</taxon>
        <taxon>Pichiomycetes</taxon>
        <taxon>Pichiales</taxon>
        <taxon>Pichiaceae</taxon>
        <taxon>Ogataea</taxon>
    </lineage>
</organism>
<sequence>MSLVHLETALFNLVNHIFFSESDVNITAISYCLKLFSKWILNELVYVVYNMPLAPKSSSWMQKIDEIGRTIFTPSWRCLYGLTRTRCESNKIDPRYSVGNESVPGYSVGWHLDQRNEPNIQLLLKEIARSNVLVFHHVVVVDDDGTGIILVDILRLCEFENLGDQLAVGAVCGDTYGVLQDPVRDFLQMKVIFGPRYMCFEHWRVDRRFTCFGGIAELDPVVVQFDQSFQEMIMLFEQHIHCSCESSEEQRDRTGR</sequence>
<dbReference type="AlphaFoldDB" id="A0A9P8TAZ7"/>
<comment type="caution">
    <text evidence="1">The sequence shown here is derived from an EMBL/GenBank/DDBJ whole genome shotgun (WGS) entry which is preliminary data.</text>
</comment>
<protein>
    <submittedName>
        <fullName evidence="1">Uncharacterized protein</fullName>
    </submittedName>
</protein>
<accession>A0A9P8TAZ7</accession>
<reference evidence="1" key="1">
    <citation type="journal article" date="2021" name="Open Biol.">
        <title>Shared evolutionary footprints suggest mitochondrial oxidative damage underlies multiple complex I losses in fungi.</title>
        <authorList>
            <person name="Schikora-Tamarit M.A."/>
            <person name="Marcet-Houben M."/>
            <person name="Nosek J."/>
            <person name="Gabaldon T."/>
        </authorList>
    </citation>
    <scope>NUCLEOTIDE SEQUENCE</scope>
    <source>
        <strain evidence="1">CBS6075</strain>
    </source>
</reference>
<evidence type="ECO:0000313" key="1">
    <source>
        <dbReference type="EMBL" id="KAH3671855.1"/>
    </source>
</evidence>
<proteinExistence type="predicted"/>
<dbReference type="RefSeq" id="XP_046064970.1">
    <property type="nucleotide sequence ID" value="XM_046205360.1"/>
</dbReference>
<dbReference type="EMBL" id="JAEUBE010000042">
    <property type="protein sequence ID" value="KAH3671855.1"/>
    <property type="molecule type" value="Genomic_DNA"/>
</dbReference>